<dbReference type="SMART" id="SM00850">
    <property type="entry name" value="LytTR"/>
    <property type="match status" value="1"/>
</dbReference>
<dbReference type="PROSITE" id="PS50930">
    <property type="entry name" value="HTH_LYTTR"/>
    <property type="match status" value="1"/>
</dbReference>
<dbReference type="PROSITE" id="PS50110">
    <property type="entry name" value="RESPONSE_REGULATORY"/>
    <property type="match status" value="1"/>
</dbReference>
<dbReference type="Proteomes" id="UP000237640">
    <property type="component" value="Unassembled WGS sequence"/>
</dbReference>
<dbReference type="Pfam" id="PF04397">
    <property type="entry name" value="LytTR"/>
    <property type="match status" value="1"/>
</dbReference>
<dbReference type="InterPro" id="IPR001789">
    <property type="entry name" value="Sig_transdc_resp-reg_receiver"/>
</dbReference>
<reference evidence="4 5" key="1">
    <citation type="submission" date="2018-03" db="EMBL/GenBank/DDBJ databases">
        <title>Genomic Encyclopedia of Archaeal and Bacterial Type Strains, Phase II (KMG-II): from individual species to whole genera.</title>
        <authorList>
            <person name="Goeker M."/>
        </authorList>
    </citation>
    <scope>NUCLEOTIDE SEQUENCE [LARGE SCALE GENOMIC DNA]</scope>
    <source>
        <strain evidence="4 5">DSM 25027</strain>
    </source>
</reference>
<proteinExistence type="predicted"/>
<sequence>MIRCILVDDEPLARSLLEGHIAEIPYLELLGSFKNALEASDFLNQKKVDVVFLDIQMPKLTGLDFLSTLSNPPKVIFTTAYREYALDSYEFEAVDYLLKPITFSRFLKAVNKLVRGTQNVLHAETENPNPDYMFVSSNKKQVKVVFDSISHIESLKDYIRIHLPNESLVIKEQLGNILKDLPSHFIRVHRSYVINSQKVTAYTARDIEVASLEIPIGGKYKEYVFSYLKNNLNQ</sequence>
<protein>
    <submittedName>
        <fullName evidence="4">DNA-binding LytR/AlgR family response regulator</fullName>
    </submittedName>
</protein>
<feature type="domain" description="Response regulatory" evidence="2">
    <location>
        <begin position="3"/>
        <end position="114"/>
    </location>
</feature>
<dbReference type="Pfam" id="PF00072">
    <property type="entry name" value="Response_reg"/>
    <property type="match status" value="1"/>
</dbReference>
<feature type="domain" description="HTH LytTR-type" evidence="3">
    <location>
        <begin position="133"/>
        <end position="199"/>
    </location>
</feature>
<evidence type="ECO:0000313" key="4">
    <source>
        <dbReference type="EMBL" id="PRX54387.1"/>
    </source>
</evidence>
<dbReference type="AlphaFoldDB" id="A0A2T0MA28"/>
<organism evidence="4 5">
    <name type="scientific">Flagellimonas meridianipacifica</name>
    <dbReference type="NCBI Taxonomy" id="1080225"/>
    <lineage>
        <taxon>Bacteria</taxon>
        <taxon>Pseudomonadati</taxon>
        <taxon>Bacteroidota</taxon>
        <taxon>Flavobacteriia</taxon>
        <taxon>Flavobacteriales</taxon>
        <taxon>Flavobacteriaceae</taxon>
        <taxon>Flagellimonas</taxon>
    </lineage>
</organism>
<dbReference type="Gene3D" id="2.40.50.1020">
    <property type="entry name" value="LytTr DNA-binding domain"/>
    <property type="match status" value="1"/>
</dbReference>
<keyword evidence="4" id="KW-0238">DNA-binding</keyword>
<dbReference type="Gene3D" id="3.40.50.2300">
    <property type="match status" value="1"/>
</dbReference>
<dbReference type="RefSeq" id="WP_106145671.1">
    <property type="nucleotide sequence ID" value="NZ_PVYX01000002.1"/>
</dbReference>
<dbReference type="InterPro" id="IPR046947">
    <property type="entry name" value="LytR-like"/>
</dbReference>
<dbReference type="GO" id="GO:0003677">
    <property type="term" value="F:DNA binding"/>
    <property type="evidence" value="ECO:0007669"/>
    <property type="project" value="UniProtKB-KW"/>
</dbReference>
<accession>A0A2T0MA28</accession>
<feature type="modified residue" description="4-aspartylphosphate" evidence="1">
    <location>
        <position position="54"/>
    </location>
</feature>
<keyword evidence="1" id="KW-0597">Phosphoprotein</keyword>
<gene>
    <name evidence="4" type="ORF">CLV81_2787</name>
</gene>
<dbReference type="InterPro" id="IPR007492">
    <property type="entry name" value="LytTR_DNA-bd_dom"/>
</dbReference>
<evidence type="ECO:0000313" key="5">
    <source>
        <dbReference type="Proteomes" id="UP000237640"/>
    </source>
</evidence>
<dbReference type="InterPro" id="IPR011006">
    <property type="entry name" value="CheY-like_superfamily"/>
</dbReference>
<dbReference type="SMART" id="SM00448">
    <property type="entry name" value="REC"/>
    <property type="match status" value="1"/>
</dbReference>
<evidence type="ECO:0000256" key="1">
    <source>
        <dbReference type="PROSITE-ProRule" id="PRU00169"/>
    </source>
</evidence>
<name>A0A2T0MA28_9FLAO</name>
<dbReference type="OrthoDB" id="2168082at2"/>
<dbReference type="PANTHER" id="PTHR37299">
    <property type="entry name" value="TRANSCRIPTIONAL REGULATOR-RELATED"/>
    <property type="match status" value="1"/>
</dbReference>
<evidence type="ECO:0000259" key="2">
    <source>
        <dbReference type="PROSITE" id="PS50110"/>
    </source>
</evidence>
<dbReference type="PANTHER" id="PTHR37299:SF1">
    <property type="entry name" value="STAGE 0 SPORULATION PROTEIN A HOMOLOG"/>
    <property type="match status" value="1"/>
</dbReference>
<dbReference type="FunFam" id="3.40.50.2300:FF:000051">
    <property type="entry name" value="Two-component response regulator yehT"/>
    <property type="match status" value="1"/>
</dbReference>
<comment type="caution">
    <text evidence="4">The sequence shown here is derived from an EMBL/GenBank/DDBJ whole genome shotgun (WGS) entry which is preliminary data.</text>
</comment>
<dbReference type="SUPFAM" id="SSF52172">
    <property type="entry name" value="CheY-like"/>
    <property type="match status" value="1"/>
</dbReference>
<keyword evidence="5" id="KW-1185">Reference proteome</keyword>
<evidence type="ECO:0000259" key="3">
    <source>
        <dbReference type="PROSITE" id="PS50930"/>
    </source>
</evidence>
<dbReference type="EMBL" id="PVYX01000002">
    <property type="protein sequence ID" value="PRX54387.1"/>
    <property type="molecule type" value="Genomic_DNA"/>
</dbReference>
<dbReference type="GO" id="GO:0000156">
    <property type="term" value="F:phosphorelay response regulator activity"/>
    <property type="evidence" value="ECO:0007669"/>
    <property type="project" value="InterPro"/>
</dbReference>